<comment type="cofactor">
    <cofactor evidence="1">
        <name>FAD</name>
        <dbReference type="ChEBI" id="CHEBI:57692"/>
    </cofactor>
</comment>
<dbReference type="CDD" id="cd06198">
    <property type="entry name" value="FNR_like_3"/>
    <property type="match status" value="1"/>
</dbReference>
<dbReference type="SUPFAM" id="SSF63380">
    <property type="entry name" value="Riboflavin synthase domain-like"/>
    <property type="match status" value="1"/>
</dbReference>
<protein>
    <recommendedName>
        <fullName evidence="14">FAD-binding FR-type domain-containing protein</fullName>
    </recommendedName>
</protein>
<evidence type="ECO:0000256" key="13">
    <source>
        <dbReference type="SAM" id="Phobius"/>
    </source>
</evidence>
<evidence type="ECO:0000256" key="11">
    <source>
        <dbReference type="ARBA" id="ARBA00023014"/>
    </source>
</evidence>
<dbReference type="InterPro" id="IPR017938">
    <property type="entry name" value="Riboflavin_synthase-like_b-brl"/>
</dbReference>
<dbReference type="PRINTS" id="PR00409">
    <property type="entry name" value="PHDIOXRDTASE"/>
</dbReference>
<comment type="caution">
    <text evidence="15">The sequence shown here is derived from an EMBL/GenBank/DDBJ whole genome shotgun (WGS) entry which is preliminary data.</text>
</comment>
<keyword evidence="4 13" id="KW-0812">Transmembrane</keyword>
<evidence type="ECO:0000256" key="3">
    <source>
        <dbReference type="ARBA" id="ARBA00022630"/>
    </source>
</evidence>
<dbReference type="InterPro" id="IPR017927">
    <property type="entry name" value="FAD-bd_FR_type"/>
</dbReference>
<evidence type="ECO:0000256" key="10">
    <source>
        <dbReference type="ARBA" id="ARBA00023004"/>
    </source>
</evidence>
<feature type="transmembrane region" description="Helical" evidence="13">
    <location>
        <begin position="72"/>
        <end position="88"/>
    </location>
</feature>
<feature type="transmembrane region" description="Helical" evidence="13">
    <location>
        <begin position="140"/>
        <end position="161"/>
    </location>
</feature>
<feature type="transmembrane region" description="Helical" evidence="13">
    <location>
        <begin position="108"/>
        <end position="128"/>
    </location>
</feature>
<evidence type="ECO:0000256" key="5">
    <source>
        <dbReference type="ARBA" id="ARBA00022714"/>
    </source>
</evidence>
<evidence type="ECO:0000256" key="6">
    <source>
        <dbReference type="ARBA" id="ARBA00022723"/>
    </source>
</evidence>
<dbReference type="Proteomes" id="UP000093111">
    <property type="component" value="Unassembled WGS sequence"/>
</dbReference>
<evidence type="ECO:0000256" key="9">
    <source>
        <dbReference type="ARBA" id="ARBA00023002"/>
    </source>
</evidence>
<dbReference type="Pfam" id="PF00175">
    <property type="entry name" value="NAD_binding_1"/>
    <property type="match status" value="1"/>
</dbReference>
<evidence type="ECO:0000256" key="1">
    <source>
        <dbReference type="ARBA" id="ARBA00001974"/>
    </source>
</evidence>
<feature type="transmembrane region" description="Helical" evidence="13">
    <location>
        <begin position="29"/>
        <end position="51"/>
    </location>
</feature>
<keyword evidence="3" id="KW-0285">Flavoprotein</keyword>
<comment type="subcellular location">
    <subcellularLocation>
        <location evidence="2">Membrane</location>
        <topology evidence="2">Multi-pass membrane protein</topology>
    </subcellularLocation>
</comment>
<keyword evidence="10" id="KW-0408">Iron</keyword>
<feature type="transmembrane region" description="Helical" evidence="13">
    <location>
        <begin position="167"/>
        <end position="188"/>
    </location>
</feature>
<keyword evidence="5" id="KW-0001">2Fe-2S</keyword>
<evidence type="ECO:0000256" key="4">
    <source>
        <dbReference type="ARBA" id="ARBA00022692"/>
    </source>
</evidence>
<dbReference type="STRING" id="1612624.ADU59_17670"/>
<dbReference type="SUPFAM" id="SSF52343">
    <property type="entry name" value="Ferredoxin reductase-like, C-terminal NADP-linked domain"/>
    <property type="match status" value="1"/>
</dbReference>
<name>A0A1C7NYY0_9HYPH</name>
<evidence type="ECO:0000256" key="8">
    <source>
        <dbReference type="ARBA" id="ARBA00022989"/>
    </source>
</evidence>
<dbReference type="GO" id="GO:0016020">
    <property type="term" value="C:membrane"/>
    <property type="evidence" value="ECO:0007669"/>
    <property type="project" value="UniProtKB-SubCell"/>
</dbReference>
<sequence>MSVGAFLVWSLMGLAGLLAVPAVSHTNAGTTFSLMASSAAFTGMAIAQFMATRPPFVERLFGGLDRIYRTHRKVGITVLILILVHYFITPDFKGLSLTGGLNKLAASAGEYAFYGLVVLLVLSIVKIIPKTKIEIPYHLWRLTHRFIGLLFVMVAFHQTFIKRPYDGTAMLATYLNVFALIGTASYLYTQLFPWLRTRSYEVFDVTRPEGATIISARPTGRPLKAKPGQFGFFRVNKPGLREPHPFTIAGMDESGVVRFAIKPLGDYTTTLREGIAVGDRLKLEGGYGRFNHRRGGKKQIWLAGGIGVTPFLAMAGRLKGDEGQDIHMVYCVRDRSEAIGLDTFEAQAEKLSNFSFTLHDSRTDGRLDAAKLAASSLVDPAGADLWFCGPPPLRKAIEKGLRDLGKTPRRVEFEQFEFR</sequence>
<dbReference type="InterPro" id="IPR013130">
    <property type="entry name" value="Fe3_Rdtase_TM_dom"/>
</dbReference>
<reference evidence="15 16" key="1">
    <citation type="journal article" date="2016" name="Syst. Appl. Microbiol.">
        <title>Pararhizobium polonicum sp. nov. isolated from tumors on stone fruit rootstocks.</title>
        <authorList>
            <person name="Pulawska J."/>
            <person name="Kuzmanovic N."/>
            <person name="Willems A."/>
            <person name="Pothier J.F."/>
        </authorList>
    </citation>
    <scope>NUCLEOTIDE SEQUENCE [LARGE SCALE GENOMIC DNA]</scope>
    <source>
        <strain evidence="15 16">F5.1</strain>
    </source>
</reference>
<dbReference type="GO" id="GO:0051537">
    <property type="term" value="F:2 iron, 2 sulfur cluster binding"/>
    <property type="evidence" value="ECO:0007669"/>
    <property type="project" value="UniProtKB-KW"/>
</dbReference>
<evidence type="ECO:0000313" key="16">
    <source>
        <dbReference type="Proteomes" id="UP000093111"/>
    </source>
</evidence>
<organism evidence="15 16">
    <name type="scientific">Pararhizobium polonicum</name>
    <dbReference type="NCBI Taxonomy" id="1612624"/>
    <lineage>
        <taxon>Bacteria</taxon>
        <taxon>Pseudomonadati</taxon>
        <taxon>Pseudomonadota</taxon>
        <taxon>Alphaproteobacteria</taxon>
        <taxon>Hyphomicrobiales</taxon>
        <taxon>Rhizobiaceae</taxon>
        <taxon>Rhizobium/Agrobacterium group</taxon>
        <taxon>Pararhizobium</taxon>
    </lineage>
</organism>
<dbReference type="OrthoDB" id="9792185at2"/>
<dbReference type="GO" id="GO:0050660">
    <property type="term" value="F:flavin adenine dinucleotide binding"/>
    <property type="evidence" value="ECO:0007669"/>
    <property type="project" value="TreeGrafter"/>
</dbReference>
<keyword evidence="11" id="KW-0411">Iron-sulfur</keyword>
<dbReference type="AlphaFoldDB" id="A0A1C7NYY0"/>
<evidence type="ECO:0000313" key="15">
    <source>
        <dbReference type="EMBL" id="OBZ94215.1"/>
    </source>
</evidence>
<keyword evidence="6" id="KW-0479">Metal-binding</keyword>
<evidence type="ECO:0000256" key="2">
    <source>
        <dbReference type="ARBA" id="ARBA00004141"/>
    </source>
</evidence>
<proteinExistence type="predicted"/>
<dbReference type="PANTHER" id="PTHR47354:SF8">
    <property type="entry name" value="1,2-PHENYLACETYL-COA EPOXIDASE, SUBUNIT E"/>
    <property type="match status" value="1"/>
</dbReference>
<dbReference type="Pfam" id="PF01794">
    <property type="entry name" value="Ferric_reduct"/>
    <property type="match status" value="1"/>
</dbReference>
<dbReference type="InterPro" id="IPR039261">
    <property type="entry name" value="FNR_nucleotide-bd"/>
</dbReference>
<evidence type="ECO:0000256" key="7">
    <source>
        <dbReference type="ARBA" id="ARBA00022827"/>
    </source>
</evidence>
<dbReference type="PANTHER" id="PTHR47354">
    <property type="entry name" value="NADH OXIDOREDUCTASE HCR"/>
    <property type="match status" value="1"/>
</dbReference>
<dbReference type="InterPro" id="IPR050415">
    <property type="entry name" value="MRET"/>
</dbReference>
<dbReference type="PROSITE" id="PS51384">
    <property type="entry name" value="FAD_FR"/>
    <property type="match status" value="1"/>
</dbReference>
<dbReference type="GO" id="GO:0016491">
    <property type="term" value="F:oxidoreductase activity"/>
    <property type="evidence" value="ECO:0007669"/>
    <property type="project" value="UniProtKB-KW"/>
</dbReference>
<keyword evidence="9" id="KW-0560">Oxidoreductase</keyword>
<gene>
    <name evidence="15" type="ORF">ADU59_17670</name>
</gene>
<keyword evidence="16" id="KW-1185">Reference proteome</keyword>
<accession>A0A1C7NYY0</accession>
<dbReference type="GO" id="GO:0046872">
    <property type="term" value="F:metal ion binding"/>
    <property type="evidence" value="ECO:0007669"/>
    <property type="project" value="UniProtKB-KW"/>
</dbReference>
<evidence type="ECO:0000256" key="12">
    <source>
        <dbReference type="ARBA" id="ARBA00023136"/>
    </source>
</evidence>
<dbReference type="EMBL" id="LGLV01000011">
    <property type="protein sequence ID" value="OBZ94215.1"/>
    <property type="molecule type" value="Genomic_DNA"/>
</dbReference>
<dbReference type="Gene3D" id="2.40.30.10">
    <property type="entry name" value="Translation factors"/>
    <property type="match status" value="1"/>
</dbReference>
<feature type="domain" description="FAD-binding FR-type" evidence="14">
    <location>
        <begin position="192"/>
        <end position="293"/>
    </location>
</feature>
<keyword evidence="8 13" id="KW-1133">Transmembrane helix</keyword>
<dbReference type="InterPro" id="IPR001433">
    <property type="entry name" value="OxRdtase_FAD/NAD-bd"/>
</dbReference>
<keyword evidence="7" id="KW-0274">FAD</keyword>
<dbReference type="PATRIC" id="fig|1612624.7.peg.5476"/>
<dbReference type="Gene3D" id="3.40.50.80">
    <property type="entry name" value="Nucleotide-binding domain of ferredoxin-NADP reductase (FNR) module"/>
    <property type="match status" value="1"/>
</dbReference>
<evidence type="ECO:0000259" key="14">
    <source>
        <dbReference type="PROSITE" id="PS51384"/>
    </source>
</evidence>
<keyword evidence="12 13" id="KW-0472">Membrane</keyword>